<evidence type="ECO:0008006" key="4">
    <source>
        <dbReference type="Google" id="ProtNLM"/>
    </source>
</evidence>
<gene>
    <name evidence="2" type="ORF">F4562_003104</name>
</gene>
<protein>
    <recommendedName>
        <fullName evidence="4">PBS lyase</fullName>
    </recommendedName>
</protein>
<dbReference type="Proteomes" id="UP000540685">
    <property type="component" value="Unassembled WGS sequence"/>
</dbReference>
<dbReference type="AlphaFoldDB" id="A0A7W9IG50"/>
<dbReference type="EMBL" id="JACHMP010000001">
    <property type="protein sequence ID" value="MBB5820042.1"/>
    <property type="molecule type" value="Genomic_DNA"/>
</dbReference>
<evidence type="ECO:0000313" key="3">
    <source>
        <dbReference type="Proteomes" id="UP000540685"/>
    </source>
</evidence>
<dbReference type="InterPro" id="IPR016024">
    <property type="entry name" value="ARM-type_fold"/>
</dbReference>
<keyword evidence="3" id="KW-1185">Reference proteome</keyword>
<organism evidence="2 3">
    <name type="scientific">Streptosporangium becharense</name>
    <dbReference type="NCBI Taxonomy" id="1816182"/>
    <lineage>
        <taxon>Bacteria</taxon>
        <taxon>Bacillati</taxon>
        <taxon>Actinomycetota</taxon>
        <taxon>Actinomycetes</taxon>
        <taxon>Streptosporangiales</taxon>
        <taxon>Streptosporangiaceae</taxon>
        <taxon>Streptosporangium</taxon>
    </lineage>
</organism>
<reference evidence="2 3" key="1">
    <citation type="submission" date="2020-08" db="EMBL/GenBank/DDBJ databases">
        <title>Sequencing the genomes of 1000 actinobacteria strains.</title>
        <authorList>
            <person name="Klenk H.-P."/>
        </authorList>
    </citation>
    <scope>NUCLEOTIDE SEQUENCE [LARGE SCALE GENOMIC DNA]</scope>
    <source>
        <strain evidence="2 3">DSM 46887</strain>
    </source>
</reference>
<evidence type="ECO:0000313" key="2">
    <source>
        <dbReference type="EMBL" id="MBB5820042.1"/>
    </source>
</evidence>
<accession>A0A7W9IG50</accession>
<evidence type="ECO:0000256" key="1">
    <source>
        <dbReference type="SAM" id="MobiDB-lite"/>
    </source>
</evidence>
<dbReference type="SUPFAM" id="SSF48371">
    <property type="entry name" value="ARM repeat"/>
    <property type="match status" value="1"/>
</dbReference>
<dbReference type="RefSeq" id="WP_184537424.1">
    <property type="nucleotide sequence ID" value="NZ_JACHMP010000001.1"/>
</dbReference>
<proteinExistence type="predicted"/>
<feature type="region of interest" description="Disordered" evidence="1">
    <location>
        <begin position="143"/>
        <end position="171"/>
    </location>
</feature>
<comment type="caution">
    <text evidence="2">The sequence shown here is derived from an EMBL/GenBank/DDBJ whole genome shotgun (WGS) entry which is preliminary data.</text>
</comment>
<sequence length="430" mass="44847">MRTGSTAVADIDWSGLFHAYGRASDTPGHLLALAGDDEEARGAAVDHLWAAVIHQGTAWSATPPAALVVAGLLSDPRTHDASLPSGSEPRPLRVDLLGFLGAVAEAARPDIPEDEVRAAAFPAGRGEEEVAAALRTMLADDDAWGEDVGEYPDHEDEEDEEGEEEEGEEEVWDEELTSALLARVVLDIRAVAPALYEPVLSCLDDADLRVRTAAVGTLAALALIPGVVDRPAEVVGRLEEAARLAAGHDERAVLVLALGELGAAPREFLADPHPAVRACAALAPALDGDAAAAREVLSALADPAAADSWLSVRPRQLSGHLRFALVATAIRRAGSFEELLPAALGVAAMTTQWTVDSDWGPLLAAAFPEPLTASGSLTGAQRSYLEALVANDDLWSETAGNPLVWFKNAGLTYDRAACRALLAGSTGSAG</sequence>
<name>A0A7W9IG50_9ACTN</name>